<keyword evidence="4" id="KW-1185">Reference proteome</keyword>
<dbReference type="PANTHER" id="PTHR46599">
    <property type="entry name" value="PIGGYBAC TRANSPOSABLE ELEMENT-DERIVED PROTEIN 4"/>
    <property type="match status" value="1"/>
</dbReference>
<accession>A0A0A0HVK2</accession>
<proteinExistence type="predicted"/>
<feature type="region of interest" description="Disordered" evidence="1">
    <location>
        <begin position="67"/>
        <end position="101"/>
    </location>
</feature>
<dbReference type="Pfam" id="PF13843">
    <property type="entry name" value="DDE_Tnp_1_7"/>
    <property type="match status" value="1"/>
</dbReference>
<dbReference type="InParanoid" id="A0A0A0HVK2"/>
<feature type="compositionally biased region" description="Basic and acidic residues" evidence="1">
    <location>
        <begin position="197"/>
        <end position="210"/>
    </location>
</feature>
<dbReference type="HOGENOM" id="CLU_636312_0_0_1"/>
<evidence type="ECO:0000313" key="4">
    <source>
        <dbReference type="Proteomes" id="UP000001628"/>
    </source>
</evidence>
<dbReference type="GeneID" id="22588346"/>
<dbReference type="Proteomes" id="UP000001628">
    <property type="component" value="Unassembled WGS sequence"/>
</dbReference>
<feature type="region of interest" description="Disordered" evidence="1">
    <location>
        <begin position="197"/>
        <end position="216"/>
    </location>
</feature>
<evidence type="ECO:0000256" key="1">
    <source>
        <dbReference type="SAM" id="MobiDB-lite"/>
    </source>
</evidence>
<feature type="domain" description="PiggyBac transposable element-derived protein" evidence="2">
    <location>
        <begin position="262"/>
        <end position="317"/>
    </location>
</feature>
<reference evidence="3 4" key="1">
    <citation type="journal article" date="2011" name="PLoS Genet.">
        <title>Comparative genomic analysis of human fungal pathogens causing paracoccidioidomycosis.</title>
        <authorList>
            <person name="Desjardins C.A."/>
            <person name="Champion M.D."/>
            <person name="Holder J.W."/>
            <person name="Muszewska A."/>
            <person name="Goldberg J."/>
            <person name="Bailao A.M."/>
            <person name="Brigido M.M."/>
            <person name="Ferreira M.E."/>
            <person name="Garcia A.M."/>
            <person name="Grynberg M."/>
            <person name="Gujja S."/>
            <person name="Heiman D.I."/>
            <person name="Henn M.R."/>
            <person name="Kodira C.D."/>
            <person name="Leon-Narvaez H."/>
            <person name="Longo L.V."/>
            <person name="Ma L.J."/>
            <person name="Malavazi I."/>
            <person name="Matsuo A.L."/>
            <person name="Morais F.V."/>
            <person name="Pereira M."/>
            <person name="Rodriguez-Brito S."/>
            <person name="Sakthikumar S."/>
            <person name="Salem-Izacc S.M."/>
            <person name="Sykes S.M."/>
            <person name="Teixeira M.M."/>
            <person name="Vallejo M.C."/>
            <person name="Walter M.E."/>
            <person name="Yandava C."/>
            <person name="Young S."/>
            <person name="Zeng Q."/>
            <person name="Zucker J."/>
            <person name="Felipe M.S."/>
            <person name="Goldman G.H."/>
            <person name="Haas B.J."/>
            <person name="McEwen J.G."/>
            <person name="Nino-Vega G."/>
            <person name="Puccia R."/>
            <person name="San-Blas G."/>
            <person name="Soares C.M."/>
            <person name="Birren B.W."/>
            <person name="Cuomo C.A."/>
        </authorList>
    </citation>
    <scope>NUCLEOTIDE SEQUENCE [LARGE SCALE GENOMIC DNA]</scope>
    <source>
        <strain evidence="3 4">Pb18</strain>
    </source>
</reference>
<dbReference type="KEGG" id="pbn:PADG_12449"/>
<evidence type="ECO:0000259" key="2">
    <source>
        <dbReference type="Pfam" id="PF13843"/>
    </source>
</evidence>
<dbReference type="OrthoDB" id="3562449at2759"/>
<dbReference type="eggNOG" id="ENOG502RP02">
    <property type="taxonomic scope" value="Eukaryota"/>
</dbReference>
<evidence type="ECO:0000313" key="3">
    <source>
        <dbReference type="EMBL" id="KGM91465.1"/>
    </source>
</evidence>
<dbReference type="AlphaFoldDB" id="A0A0A0HVK2"/>
<dbReference type="PANTHER" id="PTHR46599:SF3">
    <property type="entry name" value="PIGGYBAC TRANSPOSABLE ELEMENT-DERIVED PROTEIN 4"/>
    <property type="match status" value="1"/>
</dbReference>
<name>A0A0A0HVK2_PARBD</name>
<feature type="compositionally biased region" description="Basic and acidic residues" evidence="1">
    <location>
        <begin position="83"/>
        <end position="95"/>
    </location>
</feature>
<dbReference type="EMBL" id="KN275973">
    <property type="protein sequence ID" value="KGM91465.1"/>
    <property type="molecule type" value="Genomic_DNA"/>
</dbReference>
<gene>
    <name evidence="3" type="ORF">PADG_12449</name>
</gene>
<dbReference type="InterPro" id="IPR029526">
    <property type="entry name" value="PGBD"/>
</dbReference>
<sequence>MEPYPPANMEPTGNSESVKFLPLEPSSRLSNLHIPPDIDVQSPYALFTLFFSEDSIHNIVNSTNLYAKLKGDDGDTDNEAPESFEKDKEKDKEEEIPMEASAEPSIFMETSKELKTSIQQHPWKKTTSEEIKMPAKPIPQGYKVFGLAEHGYLWTFSWSSRRQGIMPMFQFPGITRTGSMVMNMIQQLPKIPIIRPTEELDTRPSTEESNTRPSTETPIIEASIIKALPTSEAPTRPSAEERPGELSTNAHIVRPVFENQPRKNLQIPKIIDDYNHNMNGVDLSNQYRASYSSHRVSYRTWLPIFYWILDAAVVNAWRLQYIYMKQQGVSRLPTHISFCEKLYQQLFEFNLKIHDDLPHERSNPELIHQRISLPKPTICVWCRYIRKLGQQESIQAPRSRSGCSACKNVALCLKTRCWEEFLGVGRAEESI</sequence>
<dbReference type="OMA" id="THISFCE"/>
<dbReference type="VEuPathDB" id="FungiDB:PADG_12449"/>
<organism evidence="3 4">
    <name type="scientific">Paracoccidioides brasiliensis (strain Pb18)</name>
    <dbReference type="NCBI Taxonomy" id="502780"/>
    <lineage>
        <taxon>Eukaryota</taxon>
        <taxon>Fungi</taxon>
        <taxon>Dikarya</taxon>
        <taxon>Ascomycota</taxon>
        <taxon>Pezizomycotina</taxon>
        <taxon>Eurotiomycetes</taxon>
        <taxon>Eurotiomycetidae</taxon>
        <taxon>Onygenales</taxon>
        <taxon>Ajellomycetaceae</taxon>
        <taxon>Paracoccidioides</taxon>
    </lineage>
</organism>
<dbReference type="RefSeq" id="XP_010763765.1">
    <property type="nucleotide sequence ID" value="XM_010765463.1"/>
</dbReference>
<protein>
    <recommendedName>
        <fullName evidence="2">PiggyBac transposable element-derived protein domain-containing protein</fullName>
    </recommendedName>
</protein>